<proteinExistence type="inferred from homology"/>
<gene>
    <name evidence="15" type="ORF">TOLI1172_LOCUS2620</name>
</gene>
<keyword evidence="10" id="KW-0560">Oxidoreductase</keyword>
<dbReference type="Pfam" id="PF02544">
    <property type="entry name" value="Steroid_dh"/>
    <property type="match status" value="1"/>
</dbReference>
<comment type="subcellular location">
    <subcellularLocation>
        <location evidence="1">Endoplasmic reticulum membrane</location>
        <topology evidence="1">Multi-pass membrane protein</topology>
    </subcellularLocation>
    <subcellularLocation>
        <location evidence="2">Microsome membrane</location>
    </subcellularLocation>
</comment>
<evidence type="ECO:0000256" key="4">
    <source>
        <dbReference type="ARBA" id="ARBA00022692"/>
    </source>
</evidence>
<evidence type="ECO:0000259" key="14">
    <source>
        <dbReference type="Pfam" id="PF02544"/>
    </source>
</evidence>
<sequence>MIIQNPAGDCVQLYSDITYRIALVIWFLSALISFFTLAFLKTAPYGRHFNTHSNLLSNYTMRTDLAWILQESPNLIIPPMYLYFHSHCFHFTSSSGLLFSLFFIHYFQRTLMYPLLMKSPFKPTPVFICILCLIWCTINAFLITKGITFTDSKPRDPIRVSFGILLWTIGFYINMQSDHILRKLRVTDTKNEYLIPHGFLFEFVSCPNYLGEIIEWIGFAIAAQNVYAAWIFAFWTIANLAPRAIHHHKWYLLHFTEYKSLHRTALLPFVL</sequence>
<dbReference type="GO" id="GO:0005789">
    <property type="term" value="C:endoplasmic reticulum membrane"/>
    <property type="evidence" value="ECO:0007669"/>
    <property type="project" value="UniProtKB-SubCell"/>
</dbReference>
<keyword evidence="11" id="KW-0443">Lipid metabolism</keyword>
<keyword evidence="7" id="KW-0492">Microsome</keyword>
<dbReference type="PROSITE" id="PS50244">
    <property type="entry name" value="S5A_REDUCTASE"/>
    <property type="match status" value="1"/>
</dbReference>
<evidence type="ECO:0000313" key="15">
    <source>
        <dbReference type="EMBL" id="CAD8818231.1"/>
    </source>
</evidence>
<dbReference type="GO" id="GO:0030154">
    <property type="term" value="P:cell differentiation"/>
    <property type="evidence" value="ECO:0007669"/>
    <property type="project" value="UniProtKB-KW"/>
</dbReference>
<accession>A0A7S0ZDF3</accession>
<evidence type="ECO:0000256" key="11">
    <source>
        <dbReference type="ARBA" id="ARBA00023098"/>
    </source>
</evidence>
<evidence type="ECO:0000256" key="7">
    <source>
        <dbReference type="ARBA" id="ARBA00022848"/>
    </source>
</evidence>
<dbReference type="GO" id="GO:0006694">
    <property type="term" value="P:steroid biosynthetic process"/>
    <property type="evidence" value="ECO:0007669"/>
    <property type="project" value="TreeGrafter"/>
</dbReference>
<dbReference type="InterPro" id="IPR039357">
    <property type="entry name" value="SRD5A/TECR"/>
</dbReference>
<evidence type="ECO:0000256" key="13">
    <source>
        <dbReference type="SAM" id="Phobius"/>
    </source>
</evidence>
<feature type="transmembrane region" description="Helical" evidence="13">
    <location>
        <begin position="125"/>
        <end position="144"/>
    </location>
</feature>
<feature type="domain" description="3-oxo-5-alpha-steroid 4-dehydrogenase C-terminal" evidence="14">
    <location>
        <begin position="123"/>
        <end position="271"/>
    </location>
</feature>
<organism evidence="15">
    <name type="scientific">Timspurckia oligopyrenoides</name>
    <dbReference type="NCBI Taxonomy" id="708627"/>
    <lineage>
        <taxon>Eukaryota</taxon>
        <taxon>Rhodophyta</taxon>
        <taxon>Bangiophyceae</taxon>
        <taxon>Porphyridiales</taxon>
        <taxon>Porphyridiaceae</taxon>
        <taxon>Timspurckia</taxon>
    </lineage>
</organism>
<keyword evidence="6" id="KW-0256">Endoplasmic reticulum</keyword>
<evidence type="ECO:0000256" key="3">
    <source>
        <dbReference type="ARBA" id="ARBA00007742"/>
    </source>
</evidence>
<evidence type="ECO:0000256" key="12">
    <source>
        <dbReference type="ARBA" id="ARBA00023136"/>
    </source>
</evidence>
<dbReference type="InterPro" id="IPR001104">
    <property type="entry name" value="3-oxo-5_a-steroid_4-DH_C"/>
</dbReference>
<evidence type="ECO:0000256" key="9">
    <source>
        <dbReference type="ARBA" id="ARBA00022989"/>
    </source>
</evidence>
<dbReference type="PANTHER" id="PTHR10556">
    <property type="entry name" value="3-OXO-5-ALPHA-STEROID 4-DEHYDROGENASE"/>
    <property type="match status" value="1"/>
</dbReference>
<feature type="transmembrane region" description="Helical" evidence="13">
    <location>
        <begin position="21"/>
        <end position="40"/>
    </location>
</feature>
<keyword evidence="9 13" id="KW-1133">Transmembrane helix</keyword>
<keyword evidence="8" id="KW-0521">NADP</keyword>
<evidence type="ECO:0000256" key="5">
    <source>
        <dbReference type="ARBA" id="ARBA00022782"/>
    </source>
</evidence>
<keyword evidence="12 13" id="KW-0472">Membrane</keyword>
<keyword evidence="4 13" id="KW-0812">Transmembrane</keyword>
<evidence type="ECO:0000256" key="2">
    <source>
        <dbReference type="ARBA" id="ARBA00004524"/>
    </source>
</evidence>
<comment type="similarity">
    <text evidence="3">Belongs to the steroid 5-alpha reductase family.</text>
</comment>
<feature type="transmembrane region" description="Helical" evidence="13">
    <location>
        <begin position="216"/>
        <end position="241"/>
    </location>
</feature>
<keyword evidence="5" id="KW-0221">Differentiation</keyword>
<evidence type="ECO:0000256" key="10">
    <source>
        <dbReference type="ARBA" id="ARBA00023002"/>
    </source>
</evidence>
<protein>
    <recommendedName>
        <fullName evidence="14">3-oxo-5-alpha-steroid 4-dehydrogenase C-terminal domain-containing protein</fullName>
    </recommendedName>
</protein>
<evidence type="ECO:0000256" key="1">
    <source>
        <dbReference type="ARBA" id="ARBA00004477"/>
    </source>
</evidence>
<dbReference type="EMBL" id="HBFP01003703">
    <property type="protein sequence ID" value="CAD8818231.1"/>
    <property type="molecule type" value="Transcribed_RNA"/>
</dbReference>
<dbReference type="AlphaFoldDB" id="A0A7S0ZDF3"/>
<feature type="transmembrane region" description="Helical" evidence="13">
    <location>
        <begin position="82"/>
        <end position="104"/>
    </location>
</feature>
<dbReference type="Gene3D" id="1.20.120.1630">
    <property type="match status" value="1"/>
</dbReference>
<feature type="transmembrane region" description="Helical" evidence="13">
    <location>
        <begin position="156"/>
        <end position="173"/>
    </location>
</feature>
<evidence type="ECO:0000256" key="6">
    <source>
        <dbReference type="ARBA" id="ARBA00022824"/>
    </source>
</evidence>
<reference evidence="15" key="1">
    <citation type="submission" date="2021-01" db="EMBL/GenBank/DDBJ databases">
        <authorList>
            <person name="Corre E."/>
            <person name="Pelletier E."/>
            <person name="Niang G."/>
            <person name="Scheremetjew M."/>
            <person name="Finn R."/>
            <person name="Kale V."/>
            <person name="Holt S."/>
            <person name="Cochrane G."/>
            <person name="Meng A."/>
            <person name="Brown T."/>
            <person name="Cohen L."/>
        </authorList>
    </citation>
    <scope>NUCLEOTIDE SEQUENCE</scope>
    <source>
        <strain evidence="15">CCMP3278</strain>
    </source>
</reference>
<evidence type="ECO:0000256" key="8">
    <source>
        <dbReference type="ARBA" id="ARBA00022857"/>
    </source>
</evidence>
<dbReference type="PANTHER" id="PTHR10556:SF57">
    <property type="entry name" value="3-OXO-5-ALPHA-STEROID 4-DEHYDROGENASE 1"/>
    <property type="match status" value="1"/>
</dbReference>
<name>A0A7S0ZDF3_9RHOD</name>
<dbReference type="GO" id="GO:0003865">
    <property type="term" value="F:3-oxo-5-alpha-steroid 4-dehydrogenase activity"/>
    <property type="evidence" value="ECO:0007669"/>
    <property type="project" value="TreeGrafter"/>
</dbReference>